<dbReference type="PANTHER" id="PTHR43537:SF45">
    <property type="entry name" value="GNTR FAMILY REGULATORY PROTEIN"/>
    <property type="match status" value="1"/>
</dbReference>
<name>A0A8G2BKS3_9PROT</name>
<dbReference type="InterPro" id="IPR008920">
    <property type="entry name" value="TF_FadR/GntR_C"/>
</dbReference>
<dbReference type="EMBL" id="FNBW01000011">
    <property type="protein sequence ID" value="SDG17792.1"/>
    <property type="molecule type" value="Genomic_DNA"/>
</dbReference>
<evidence type="ECO:0000313" key="6">
    <source>
        <dbReference type="Proteomes" id="UP000198615"/>
    </source>
</evidence>
<dbReference type="InterPro" id="IPR011711">
    <property type="entry name" value="GntR_C"/>
</dbReference>
<evidence type="ECO:0000256" key="3">
    <source>
        <dbReference type="ARBA" id="ARBA00023163"/>
    </source>
</evidence>
<comment type="caution">
    <text evidence="5">The sequence shown here is derived from an EMBL/GenBank/DDBJ whole genome shotgun (WGS) entry which is preliminary data.</text>
</comment>
<dbReference type="GO" id="GO:0003700">
    <property type="term" value="F:DNA-binding transcription factor activity"/>
    <property type="evidence" value="ECO:0007669"/>
    <property type="project" value="InterPro"/>
</dbReference>
<evidence type="ECO:0000256" key="1">
    <source>
        <dbReference type="ARBA" id="ARBA00023015"/>
    </source>
</evidence>
<keyword evidence="1" id="KW-0805">Transcription regulation</keyword>
<evidence type="ECO:0000259" key="4">
    <source>
        <dbReference type="PROSITE" id="PS50949"/>
    </source>
</evidence>
<gene>
    <name evidence="5" type="ORF">SAMN05660686_03627</name>
</gene>
<dbReference type="InterPro" id="IPR000524">
    <property type="entry name" value="Tscrpt_reg_HTH_GntR"/>
</dbReference>
<dbReference type="SUPFAM" id="SSF46785">
    <property type="entry name" value="Winged helix' DNA-binding domain"/>
    <property type="match status" value="1"/>
</dbReference>
<dbReference type="Gene3D" id="1.10.10.10">
    <property type="entry name" value="Winged helix-like DNA-binding domain superfamily/Winged helix DNA-binding domain"/>
    <property type="match status" value="1"/>
</dbReference>
<dbReference type="Pfam" id="PF00392">
    <property type="entry name" value="GntR"/>
    <property type="match status" value="1"/>
</dbReference>
<keyword evidence="2 5" id="KW-0238">DNA-binding</keyword>
<protein>
    <submittedName>
        <fullName evidence="5">DNA-binding transcriptional regulator, GntR family</fullName>
    </submittedName>
</protein>
<dbReference type="PANTHER" id="PTHR43537">
    <property type="entry name" value="TRANSCRIPTIONAL REGULATOR, GNTR FAMILY"/>
    <property type="match status" value="1"/>
</dbReference>
<dbReference type="AlphaFoldDB" id="A0A8G2BKS3"/>
<dbReference type="OrthoDB" id="8638122at2"/>
<organism evidence="5 6">
    <name type="scientific">Thalassobaculum litoreum DSM 18839</name>
    <dbReference type="NCBI Taxonomy" id="1123362"/>
    <lineage>
        <taxon>Bacteria</taxon>
        <taxon>Pseudomonadati</taxon>
        <taxon>Pseudomonadota</taxon>
        <taxon>Alphaproteobacteria</taxon>
        <taxon>Rhodospirillales</taxon>
        <taxon>Thalassobaculaceae</taxon>
        <taxon>Thalassobaculum</taxon>
    </lineage>
</organism>
<dbReference type="GO" id="GO:0003677">
    <property type="term" value="F:DNA binding"/>
    <property type="evidence" value="ECO:0007669"/>
    <property type="project" value="UniProtKB-KW"/>
</dbReference>
<dbReference type="Gene3D" id="1.20.120.530">
    <property type="entry name" value="GntR ligand-binding domain-like"/>
    <property type="match status" value="1"/>
</dbReference>
<evidence type="ECO:0000313" key="5">
    <source>
        <dbReference type="EMBL" id="SDG17792.1"/>
    </source>
</evidence>
<dbReference type="Proteomes" id="UP000198615">
    <property type="component" value="Unassembled WGS sequence"/>
</dbReference>
<keyword evidence="6" id="KW-1185">Reference proteome</keyword>
<dbReference type="RefSeq" id="WP_093152519.1">
    <property type="nucleotide sequence ID" value="NZ_FNBW01000011.1"/>
</dbReference>
<dbReference type="SUPFAM" id="SSF48008">
    <property type="entry name" value="GntR ligand-binding domain-like"/>
    <property type="match status" value="1"/>
</dbReference>
<evidence type="ECO:0000256" key="2">
    <source>
        <dbReference type="ARBA" id="ARBA00023125"/>
    </source>
</evidence>
<keyword evidence="3" id="KW-0804">Transcription</keyword>
<feature type="domain" description="HTH gntR-type" evidence="4">
    <location>
        <begin position="14"/>
        <end position="81"/>
    </location>
</feature>
<dbReference type="PROSITE" id="PS50949">
    <property type="entry name" value="HTH_GNTR"/>
    <property type="match status" value="1"/>
</dbReference>
<reference evidence="5 6" key="1">
    <citation type="submission" date="2016-10" db="EMBL/GenBank/DDBJ databases">
        <authorList>
            <person name="Varghese N."/>
            <person name="Submissions S."/>
        </authorList>
    </citation>
    <scope>NUCLEOTIDE SEQUENCE [LARGE SCALE GENOMIC DNA]</scope>
    <source>
        <strain evidence="5 6">DSM 18839</strain>
    </source>
</reference>
<sequence>MTTRIPISPVAGTPSLLDQVYNHLLEAICDCRLQPGTVLRQEELARNLGVSRQPVQQALQLLRRQRLVHEHGRSGVQVAPVEAVFVRQLYEVRGALDACAARLAAGRPCSAGDVATGQRLIDQGRAALRSGVLTDRLAADVRFHSFIYELSGNPLLDEAAASYWHHIRRLIALTLRTEHPMHAVWDDHAAILQAIVDGEPGRAEQLAIEHARNNARLLVARLEGG</sequence>
<dbReference type="InterPro" id="IPR036390">
    <property type="entry name" value="WH_DNA-bd_sf"/>
</dbReference>
<dbReference type="InterPro" id="IPR036388">
    <property type="entry name" value="WH-like_DNA-bd_sf"/>
</dbReference>
<dbReference type="SMART" id="SM00345">
    <property type="entry name" value="HTH_GNTR"/>
    <property type="match status" value="1"/>
</dbReference>
<dbReference type="SMART" id="SM00895">
    <property type="entry name" value="FCD"/>
    <property type="match status" value="1"/>
</dbReference>
<accession>A0A8G2BKS3</accession>
<dbReference type="Pfam" id="PF07729">
    <property type="entry name" value="FCD"/>
    <property type="match status" value="1"/>
</dbReference>
<proteinExistence type="predicted"/>